<keyword evidence="7" id="KW-1185">Reference proteome</keyword>
<dbReference type="InterPro" id="IPR011051">
    <property type="entry name" value="RmlC_Cupin_sf"/>
</dbReference>
<evidence type="ECO:0000256" key="1">
    <source>
        <dbReference type="ARBA" id="ARBA00004759"/>
    </source>
</evidence>
<evidence type="ECO:0000313" key="6">
    <source>
        <dbReference type="EnsemblMetazoa" id="ACUA001609-PA"/>
    </source>
</evidence>
<keyword evidence="5" id="KW-0479">Metal-binding</keyword>
<comment type="similarity">
    <text evidence="2 5">Belongs to the cysteine dioxygenase family.</text>
</comment>
<dbReference type="EMBL" id="AXCM01002472">
    <property type="status" value="NOT_ANNOTATED_CDS"/>
    <property type="molecule type" value="Genomic_DNA"/>
</dbReference>
<reference evidence="6" key="2">
    <citation type="submission" date="2020-05" db="UniProtKB">
        <authorList>
            <consortium name="EnsemblMetazoa"/>
        </authorList>
    </citation>
    <scope>IDENTIFICATION</scope>
    <source>
        <strain evidence="6">A-37</strain>
    </source>
</reference>
<comment type="cofactor">
    <cofactor evidence="5">
        <name>Fe cation</name>
        <dbReference type="ChEBI" id="CHEBI:24875"/>
    </cofactor>
    <text evidence="5">Binds 1 Fe cation per subunit.</text>
</comment>
<organism evidence="6 7">
    <name type="scientific">Anopheles culicifacies</name>
    <dbReference type="NCBI Taxonomy" id="139723"/>
    <lineage>
        <taxon>Eukaryota</taxon>
        <taxon>Metazoa</taxon>
        <taxon>Ecdysozoa</taxon>
        <taxon>Arthropoda</taxon>
        <taxon>Hexapoda</taxon>
        <taxon>Insecta</taxon>
        <taxon>Pterygota</taxon>
        <taxon>Neoptera</taxon>
        <taxon>Endopterygota</taxon>
        <taxon>Diptera</taxon>
        <taxon>Nematocera</taxon>
        <taxon>Culicoidea</taxon>
        <taxon>Culicidae</taxon>
        <taxon>Anophelinae</taxon>
        <taxon>Anopheles</taxon>
        <taxon>culicifacies species complex</taxon>
    </lineage>
</organism>
<dbReference type="Pfam" id="PF05995">
    <property type="entry name" value="CDO_I"/>
    <property type="match status" value="1"/>
</dbReference>
<dbReference type="InterPro" id="IPR010300">
    <property type="entry name" value="CDO_1"/>
</dbReference>
<dbReference type="UniPathway" id="UPA00012">
    <property type="reaction ID" value="UER00537"/>
</dbReference>
<evidence type="ECO:0000313" key="7">
    <source>
        <dbReference type="Proteomes" id="UP000075883"/>
    </source>
</evidence>
<evidence type="ECO:0000256" key="4">
    <source>
        <dbReference type="ARBA" id="ARBA00022784"/>
    </source>
</evidence>
<sequence>MCCQSLNKCREETTILSIKNPTYRLVETQHFGRDIAVSYGVVISRGNIKIIMTSLAVMELNNNNTTTTTNCGDDESRNGECEKYLRELTKTFTGIDKPLKNARKCETLTDLIGELRRTFDSDHVNIEYVNHLMLSYQSNPAEWRKFAKFDRYR</sequence>
<dbReference type="AlphaFoldDB" id="A0A182LTJ9"/>
<keyword evidence="5" id="KW-0560">Oxidoreductase</keyword>
<dbReference type="VEuPathDB" id="VectorBase:ACUA001609"/>
<reference evidence="7" key="1">
    <citation type="submission" date="2013-09" db="EMBL/GenBank/DDBJ databases">
        <title>The Genome Sequence of Anopheles culicifacies species A.</title>
        <authorList>
            <consortium name="The Broad Institute Genomics Platform"/>
            <person name="Neafsey D.E."/>
            <person name="Besansky N."/>
            <person name="Howell P."/>
            <person name="Walton C."/>
            <person name="Young S.K."/>
            <person name="Zeng Q."/>
            <person name="Gargeya S."/>
            <person name="Fitzgerald M."/>
            <person name="Haas B."/>
            <person name="Abouelleil A."/>
            <person name="Allen A.W."/>
            <person name="Alvarado L."/>
            <person name="Arachchi H.M."/>
            <person name="Berlin A.M."/>
            <person name="Chapman S.B."/>
            <person name="Gainer-Dewar J."/>
            <person name="Goldberg J."/>
            <person name="Griggs A."/>
            <person name="Gujja S."/>
            <person name="Hansen M."/>
            <person name="Howarth C."/>
            <person name="Imamovic A."/>
            <person name="Ireland A."/>
            <person name="Larimer J."/>
            <person name="McCowan C."/>
            <person name="Murphy C."/>
            <person name="Pearson M."/>
            <person name="Poon T.W."/>
            <person name="Priest M."/>
            <person name="Roberts A."/>
            <person name="Saif S."/>
            <person name="Shea T."/>
            <person name="Sisk P."/>
            <person name="Sykes S."/>
            <person name="Wortman J."/>
            <person name="Nusbaum C."/>
            <person name="Birren B."/>
        </authorList>
    </citation>
    <scope>NUCLEOTIDE SEQUENCE [LARGE SCALE GENOMIC DNA]</scope>
    <source>
        <strain evidence="7">A-37</strain>
    </source>
</reference>
<keyword evidence="4" id="KW-0883">Thioether bond</keyword>
<evidence type="ECO:0000256" key="2">
    <source>
        <dbReference type="ARBA" id="ARBA00006622"/>
    </source>
</evidence>
<comment type="pathway">
    <text evidence="1 5">Organosulfur biosynthesis; taurine biosynthesis; hypotaurine from L-cysteine: step 1/2.</text>
</comment>
<dbReference type="STRING" id="139723.A0A182LTJ9"/>
<dbReference type="GO" id="GO:0005506">
    <property type="term" value="F:iron ion binding"/>
    <property type="evidence" value="ECO:0007669"/>
    <property type="project" value="UniProtKB-UniRule"/>
</dbReference>
<dbReference type="InterPro" id="IPR014710">
    <property type="entry name" value="RmlC-like_jellyroll"/>
</dbReference>
<protein>
    <recommendedName>
        <fullName evidence="3 5">Cysteine dioxygenase</fullName>
        <ecNumber evidence="3 5">1.13.11.20</ecNumber>
    </recommendedName>
</protein>
<evidence type="ECO:0000256" key="3">
    <source>
        <dbReference type="ARBA" id="ARBA00013133"/>
    </source>
</evidence>
<name>A0A182LTJ9_9DIPT</name>
<dbReference type="GO" id="GO:0017172">
    <property type="term" value="F:cysteine dioxygenase activity"/>
    <property type="evidence" value="ECO:0007669"/>
    <property type="project" value="UniProtKB-UniRule"/>
</dbReference>
<evidence type="ECO:0000256" key="5">
    <source>
        <dbReference type="RuleBase" id="RU366010"/>
    </source>
</evidence>
<dbReference type="EC" id="1.13.11.20" evidence="3 5"/>
<accession>A0A182LTJ9</accession>
<dbReference type="GO" id="GO:0042412">
    <property type="term" value="P:taurine biosynthetic process"/>
    <property type="evidence" value="ECO:0007669"/>
    <property type="project" value="UniProtKB-UniRule"/>
</dbReference>
<keyword evidence="5" id="KW-0223">Dioxygenase</keyword>
<proteinExistence type="inferred from homology"/>
<keyword evidence="5" id="KW-0408">Iron</keyword>
<dbReference type="SUPFAM" id="SSF51182">
    <property type="entry name" value="RmlC-like cupins"/>
    <property type="match status" value="1"/>
</dbReference>
<dbReference type="Proteomes" id="UP000075883">
    <property type="component" value="Unassembled WGS sequence"/>
</dbReference>
<dbReference type="Gene3D" id="2.60.120.10">
    <property type="entry name" value="Jelly Rolls"/>
    <property type="match status" value="1"/>
</dbReference>
<dbReference type="EnsemblMetazoa" id="ACUA001609-RA">
    <property type="protein sequence ID" value="ACUA001609-PA"/>
    <property type="gene ID" value="ACUA001609"/>
</dbReference>
<comment type="catalytic activity">
    <reaction evidence="5">
        <text>L-cysteine + O2 = 3-sulfino-L-alanine + H(+)</text>
        <dbReference type="Rhea" id="RHEA:20441"/>
        <dbReference type="ChEBI" id="CHEBI:15378"/>
        <dbReference type="ChEBI" id="CHEBI:15379"/>
        <dbReference type="ChEBI" id="CHEBI:35235"/>
        <dbReference type="ChEBI" id="CHEBI:61085"/>
        <dbReference type="EC" id="1.13.11.20"/>
    </reaction>
</comment>